<organism evidence="2 3">
    <name type="scientific">Planomonospora alba</name>
    <dbReference type="NCBI Taxonomy" id="161354"/>
    <lineage>
        <taxon>Bacteria</taxon>
        <taxon>Bacillati</taxon>
        <taxon>Actinomycetota</taxon>
        <taxon>Actinomycetes</taxon>
        <taxon>Streptosporangiales</taxon>
        <taxon>Streptosporangiaceae</taxon>
        <taxon>Planomonospora</taxon>
    </lineage>
</organism>
<dbReference type="Proteomes" id="UP001500320">
    <property type="component" value="Unassembled WGS sequence"/>
</dbReference>
<reference evidence="3" key="1">
    <citation type="journal article" date="2019" name="Int. J. Syst. Evol. Microbiol.">
        <title>The Global Catalogue of Microorganisms (GCM) 10K type strain sequencing project: providing services to taxonomists for standard genome sequencing and annotation.</title>
        <authorList>
            <consortium name="The Broad Institute Genomics Platform"/>
            <consortium name="The Broad Institute Genome Sequencing Center for Infectious Disease"/>
            <person name="Wu L."/>
            <person name="Ma J."/>
        </authorList>
    </citation>
    <scope>NUCLEOTIDE SEQUENCE [LARGE SCALE GENOMIC DNA]</scope>
    <source>
        <strain evidence="3">JCM 9373</strain>
    </source>
</reference>
<evidence type="ECO:0000313" key="3">
    <source>
        <dbReference type="Proteomes" id="UP001500320"/>
    </source>
</evidence>
<feature type="region of interest" description="Disordered" evidence="1">
    <location>
        <begin position="38"/>
        <end position="98"/>
    </location>
</feature>
<gene>
    <name evidence="2" type="ORF">GCM10010466_30850</name>
</gene>
<keyword evidence="3" id="KW-1185">Reference proteome</keyword>
<evidence type="ECO:0000256" key="1">
    <source>
        <dbReference type="SAM" id="MobiDB-lite"/>
    </source>
</evidence>
<evidence type="ECO:0000313" key="2">
    <source>
        <dbReference type="EMBL" id="GAA3137781.1"/>
    </source>
</evidence>
<dbReference type="EMBL" id="BAAAUT010000022">
    <property type="protein sequence ID" value="GAA3137781.1"/>
    <property type="molecule type" value="Genomic_DNA"/>
</dbReference>
<protein>
    <submittedName>
        <fullName evidence="2">Uncharacterized protein</fullName>
    </submittedName>
</protein>
<proteinExistence type="predicted"/>
<comment type="caution">
    <text evidence="2">The sequence shown here is derived from an EMBL/GenBank/DDBJ whole genome shotgun (WGS) entry which is preliminary data.</text>
</comment>
<name>A0ABP6N676_9ACTN</name>
<sequence length="98" mass="9715">MEQRTPGADVCAGAVGLGRAGMPGAYGHRAVVSVRSGAPAGAGRPCRTAGPAEVPRLQPTDDDLDAVEQAVPRGAVAGKRSPPALPVLPGGERTGGEH</sequence>
<accession>A0ABP6N676</accession>